<evidence type="ECO:0000256" key="1">
    <source>
        <dbReference type="ARBA" id="ARBA00004141"/>
    </source>
</evidence>
<comment type="catalytic activity">
    <reaction evidence="7">
        <text>L-cysteinyl-[protein] + hexadecanoyl-CoA = S-hexadecanoyl-L-cysteinyl-[protein] + CoA</text>
        <dbReference type="Rhea" id="RHEA:36683"/>
        <dbReference type="Rhea" id="RHEA-COMP:10131"/>
        <dbReference type="Rhea" id="RHEA-COMP:11032"/>
        <dbReference type="ChEBI" id="CHEBI:29950"/>
        <dbReference type="ChEBI" id="CHEBI:57287"/>
        <dbReference type="ChEBI" id="CHEBI:57379"/>
        <dbReference type="ChEBI" id="CHEBI:74151"/>
        <dbReference type="EC" id="2.3.1.225"/>
    </reaction>
</comment>
<keyword evidence="4 7" id="KW-1133">Transmembrane helix</keyword>
<feature type="domain" description="Palmitoyltransferase DHHC" evidence="8">
    <location>
        <begin position="134"/>
        <end position="256"/>
    </location>
</feature>
<dbReference type="AlphaFoldDB" id="A0A7M7K9S6"/>
<keyword evidence="6 7" id="KW-0012">Acyltransferase</keyword>
<protein>
    <recommendedName>
        <fullName evidence="7">Palmitoyltransferase</fullName>
        <ecNumber evidence="7">2.3.1.225</ecNumber>
    </recommendedName>
</protein>
<dbReference type="Pfam" id="PF01529">
    <property type="entry name" value="DHHC"/>
    <property type="match status" value="1"/>
</dbReference>
<dbReference type="InterPro" id="IPR036259">
    <property type="entry name" value="MFS_trans_sf"/>
</dbReference>
<feature type="transmembrane region" description="Helical" evidence="7">
    <location>
        <begin position="219"/>
        <end position="243"/>
    </location>
</feature>
<dbReference type="SUPFAM" id="SSF103473">
    <property type="entry name" value="MFS general substrate transporter"/>
    <property type="match status" value="1"/>
</dbReference>
<dbReference type="GO" id="GO:0016020">
    <property type="term" value="C:membrane"/>
    <property type="evidence" value="ECO:0007669"/>
    <property type="project" value="UniProtKB-SubCell"/>
</dbReference>
<keyword evidence="10" id="KW-1185">Reference proteome</keyword>
<dbReference type="RefSeq" id="XP_022662559.1">
    <property type="nucleotide sequence ID" value="XM_022806824.1"/>
</dbReference>
<sequence length="346" mass="39585">MFSSNTSEATDTTEKGCTCLRRLGNHWGTIVSGALVIICGGTYIFLFLGAHVTTQRTGAYFTILVPFVFILILLVWSYLLTLFTSPRRVPSRFKLSEGEWNMLEQLVDAPTDQQEFVSRLAADRQIVIAVPNGQINVCRPCRQLKPERTHHCRRCRTCVMRMDHHCPWFNNCIHFHNYRSFFCTLFYTTLIFAYVAVSILWYYTAAFQWHLQSTELHEAVLALVAVSAVGSLVMGAFSFYHFYLSCNNRTHIENLNPDTNRLFSLGSSWKNFKCRYRQCMVLGIFGGFLLPSLTTTDARLNEWSTHQSRVSGSRGGIVLPNCLTRFVAVIRMKNGVTGLHIRDYIK</sequence>
<evidence type="ECO:0000313" key="9">
    <source>
        <dbReference type="EnsemblMetazoa" id="XP_022662559"/>
    </source>
</evidence>
<dbReference type="InterPro" id="IPR001594">
    <property type="entry name" value="Palmitoyltrfase_DHHC"/>
</dbReference>
<dbReference type="EnsemblMetazoa" id="XM_022806824">
    <property type="protein sequence ID" value="XP_022662559"/>
    <property type="gene ID" value="LOC111250885"/>
</dbReference>
<feature type="transmembrane region" description="Helical" evidence="7">
    <location>
        <begin position="181"/>
        <end position="203"/>
    </location>
</feature>
<accession>A0A7M7K9S6</accession>
<keyword evidence="5 7" id="KW-0472">Membrane</keyword>
<feature type="transmembrane region" description="Helical" evidence="7">
    <location>
        <begin position="58"/>
        <end position="83"/>
    </location>
</feature>
<keyword evidence="2 7" id="KW-0808">Transferase</keyword>
<evidence type="ECO:0000313" key="10">
    <source>
        <dbReference type="Proteomes" id="UP000594260"/>
    </source>
</evidence>
<dbReference type="PROSITE" id="PS50216">
    <property type="entry name" value="DHHC"/>
    <property type="match status" value="1"/>
</dbReference>
<evidence type="ECO:0000256" key="6">
    <source>
        <dbReference type="ARBA" id="ARBA00023315"/>
    </source>
</evidence>
<evidence type="ECO:0000259" key="8">
    <source>
        <dbReference type="Pfam" id="PF01529"/>
    </source>
</evidence>
<dbReference type="PANTHER" id="PTHR12246">
    <property type="entry name" value="PALMITOYLTRANSFERASE ZDHHC16"/>
    <property type="match status" value="1"/>
</dbReference>
<evidence type="ECO:0000256" key="7">
    <source>
        <dbReference type="RuleBase" id="RU079119"/>
    </source>
</evidence>
<keyword evidence="3 7" id="KW-0812">Transmembrane</keyword>
<comment type="subcellular location">
    <subcellularLocation>
        <location evidence="1">Membrane</location>
        <topology evidence="1">Multi-pass membrane protein</topology>
    </subcellularLocation>
</comment>
<feature type="transmembrane region" description="Helical" evidence="7">
    <location>
        <begin position="30"/>
        <end position="52"/>
    </location>
</feature>
<comment type="similarity">
    <text evidence="7">Belongs to the DHHC palmitoyltransferase family.</text>
</comment>
<comment type="domain">
    <text evidence="7">The DHHC domain is required for palmitoyltransferase activity.</text>
</comment>
<dbReference type="EC" id="2.3.1.225" evidence="7"/>
<organism evidence="9 10">
    <name type="scientific">Varroa destructor</name>
    <name type="common">Honeybee mite</name>
    <dbReference type="NCBI Taxonomy" id="109461"/>
    <lineage>
        <taxon>Eukaryota</taxon>
        <taxon>Metazoa</taxon>
        <taxon>Ecdysozoa</taxon>
        <taxon>Arthropoda</taxon>
        <taxon>Chelicerata</taxon>
        <taxon>Arachnida</taxon>
        <taxon>Acari</taxon>
        <taxon>Parasitiformes</taxon>
        <taxon>Mesostigmata</taxon>
        <taxon>Gamasina</taxon>
        <taxon>Dermanyssoidea</taxon>
        <taxon>Varroidae</taxon>
        <taxon>Varroa</taxon>
    </lineage>
</organism>
<evidence type="ECO:0000256" key="3">
    <source>
        <dbReference type="ARBA" id="ARBA00022692"/>
    </source>
</evidence>
<dbReference type="Proteomes" id="UP000594260">
    <property type="component" value="Unplaced"/>
</dbReference>
<reference evidence="9" key="1">
    <citation type="submission" date="2021-01" db="UniProtKB">
        <authorList>
            <consortium name="EnsemblMetazoa"/>
        </authorList>
    </citation>
    <scope>IDENTIFICATION</scope>
</reference>
<name>A0A7M7K9S6_VARDE</name>
<dbReference type="GO" id="GO:0019706">
    <property type="term" value="F:protein-cysteine S-palmitoyltransferase activity"/>
    <property type="evidence" value="ECO:0007669"/>
    <property type="project" value="UniProtKB-EC"/>
</dbReference>
<evidence type="ECO:0000256" key="2">
    <source>
        <dbReference type="ARBA" id="ARBA00022679"/>
    </source>
</evidence>
<dbReference type="InterPro" id="IPR039859">
    <property type="entry name" value="PFA4/ZDH16/20/ERF2-like"/>
</dbReference>
<evidence type="ECO:0000256" key="4">
    <source>
        <dbReference type="ARBA" id="ARBA00022989"/>
    </source>
</evidence>
<evidence type="ECO:0000256" key="5">
    <source>
        <dbReference type="ARBA" id="ARBA00023136"/>
    </source>
</evidence>
<proteinExistence type="inferred from homology"/>
<dbReference type="GeneID" id="111250885"/>